<proteinExistence type="predicted"/>
<dbReference type="RefSeq" id="WP_034789742.1">
    <property type="nucleotide sequence ID" value="NZ_JMPJ01000038.1"/>
</dbReference>
<dbReference type="InterPro" id="IPR016181">
    <property type="entry name" value="Acyl_CoA_acyltransferase"/>
</dbReference>
<dbReference type="AlphaFoldDB" id="A0A085GHR5"/>
<gene>
    <name evidence="2" type="ORF">GEAM_1330</name>
</gene>
<protein>
    <submittedName>
        <fullName evidence="2">Host cell attachment/virulence protein</fullName>
    </submittedName>
</protein>
<dbReference type="InterPro" id="IPR053144">
    <property type="entry name" value="Acetyltransferase_Butenolide"/>
</dbReference>
<reference evidence="2 3" key="1">
    <citation type="submission" date="2014-05" db="EMBL/GenBank/DDBJ databases">
        <title>ATOL: Assembling a taxonomically balanced genome-scale reconstruction of the evolutionary history of the Enterobacteriaceae.</title>
        <authorList>
            <person name="Plunkett G.III."/>
            <person name="Neeno-Eckwall E.C."/>
            <person name="Glasner J.D."/>
            <person name="Perna N.T."/>
        </authorList>
    </citation>
    <scope>NUCLEOTIDE SEQUENCE [LARGE SCALE GENOMIC DNA]</scope>
    <source>
        <strain evidence="2 3">ATCC 33852</strain>
    </source>
</reference>
<accession>A0A085GHR5</accession>
<dbReference type="EMBL" id="JMPJ01000038">
    <property type="protein sequence ID" value="KFC83260.1"/>
    <property type="molecule type" value="Genomic_DNA"/>
</dbReference>
<dbReference type="Pfam" id="PF13508">
    <property type="entry name" value="Acetyltransf_7"/>
    <property type="match status" value="1"/>
</dbReference>
<sequence>MQLIETTPPAEDFCRLRQIAGLSPRPFEGVVRALPASLYGVHIVVAGKIVGMGRVVGDGAINFEIVDIAVDPEQQGKGYGRLIMESIMAYLQKTALAGAYVSLMADVPELYEKFGFKLTRPASEGMYISWK</sequence>
<dbReference type="Gene3D" id="3.40.630.30">
    <property type="match status" value="1"/>
</dbReference>
<evidence type="ECO:0000313" key="2">
    <source>
        <dbReference type="EMBL" id="KFC83260.1"/>
    </source>
</evidence>
<evidence type="ECO:0000259" key="1">
    <source>
        <dbReference type="PROSITE" id="PS51186"/>
    </source>
</evidence>
<dbReference type="GeneID" id="78379673"/>
<name>A0A085GHR5_EWIA3</name>
<feature type="domain" description="N-acetyltransferase" evidence="1">
    <location>
        <begin position="1"/>
        <end position="131"/>
    </location>
</feature>
<dbReference type="InterPro" id="IPR000182">
    <property type="entry name" value="GNAT_dom"/>
</dbReference>
<dbReference type="OrthoDB" id="9775804at2"/>
<dbReference type="PANTHER" id="PTHR43233:SF1">
    <property type="entry name" value="FAMILY N-ACETYLTRANSFERASE, PUTATIVE (AFU_ORTHOLOGUE AFUA_6G03350)-RELATED"/>
    <property type="match status" value="1"/>
</dbReference>
<dbReference type="CDD" id="cd04301">
    <property type="entry name" value="NAT_SF"/>
    <property type="match status" value="1"/>
</dbReference>
<organism evidence="2 3">
    <name type="scientific">Ewingella americana (strain ATCC 33852 / DSM 4580 / CCUG 14506 / JCM 5911 / LMG 7869 / NCTC 12157 / CDC 1468-78)</name>
    <dbReference type="NCBI Taxonomy" id="910964"/>
    <lineage>
        <taxon>Bacteria</taxon>
        <taxon>Pseudomonadati</taxon>
        <taxon>Pseudomonadota</taxon>
        <taxon>Gammaproteobacteria</taxon>
        <taxon>Enterobacterales</taxon>
        <taxon>Yersiniaceae</taxon>
        <taxon>Ewingella</taxon>
    </lineage>
</organism>
<comment type="caution">
    <text evidence="2">The sequence shown here is derived from an EMBL/GenBank/DDBJ whole genome shotgun (WGS) entry which is preliminary data.</text>
</comment>
<keyword evidence="3" id="KW-1185">Reference proteome</keyword>
<dbReference type="STRING" id="910964.GEAM_1330"/>
<dbReference type="SUPFAM" id="SSF55729">
    <property type="entry name" value="Acyl-CoA N-acyltransferases (Nat)"/>
    <property type="match status" value="1"/>
</dbReference>
<dbReference type="PROSITE" id="PS51186">
    <property type="entry name" value="GNAT"/>
    <property type="match status" value="1"/>
</dbReference>
<evidence type="ECO:0000313" key="3">
    <source>
        <dbReference type="Proteomes" id="UP000028640"/>
    </source>
</evidence>
<dbReference type="PANTHER" id="PTHR43233">
    <property type="entry name" value="FAMILY N-ACETYLTRANSFERASE, PUTATIVE (AFU_ORTHOLOGUE AFUA_6G03350)-RELATED"/>
    <property type="match status" value="1"/>
</dbReference>
<dbReference type="eggNOG" id="COG0454">
    <property type="taxonomic scope" value="Bacteria"/>
</dbReference>
<dbReference type="GO" id="GO:0016747">
    <property type="term" value="F:acyltransferase activity, transferring groups other than amino-acyl groups"/>
    <property type="evidence" value="ECO:0007669"/>
    <property type="project" value="InterPro"/>
</dbReference>
<dbReference type="Proteomes" id="UP000028640">
    <property type="component" value="Unassembled WGS sequence"/>
</dbReference>